<evidence type="ECO:0000256" key="1">
    <source>
        <dbReference type="SAM" id="MobiDB-lite"/>
    </source>
</evidence>
<sequence>MQPWRRVSRQKSDTICAGPVQPAAAVRSAAPFKLSLLWPRHTAAERRSPSCISPSSLRSPACWCSSTSWSCCADSSSGRSTRRSGSRSASSSRRSGSSRRSWTPPPAGSASPPASAWSCSRASSWC</sequence>
<dbReference type="EMBL" id="HM132058">
    <property type="protein sequence ID" value="ADO32595.1"/>
    <property type="molecule type" value="Genomic_DNA"/>
</dbReference>
<feature type="compositionally biased region" description="Low complexity" evidence="1">
    <location>
        <begin position="49"/>
        <end position="79"/>
    </location>
</feature>
<dbReference type="AlphaFoldDB" id="E5F139"/>
<proteinExistence type="predicted"/>
<reference evidence="2" key="1">
    <citation type="journal article" date="2010" name="Carbohydr. Res.">
        <title>Cloning and in vitro characterization of dTDP-6-deoxy-L-talose biosynthetic genes from Kitasatospora kifunensis featuring the dTDP-6-deoxy-L-lyxo-4-hexulose reductase that synthesizes dTDP-6-deoxy-L-talose.</title>
        <authorList>
            <person name="Karki S."/>
            <person name="Yoo H.G."/>
            <person name="Kwon S.Y."/>
            <person name="Suh J.W."/>
            <person name="Kwon H.J."/>
        </authorList>
    </citation>
    <scope>NUCLEOTIDE SEQUENCE</scope>
    <source>
        <strain evidence="2">MJM341</strain>
    </source>
</reference>
<protein>
    <submittedName>
        <fullName evidence="2">Uncharacterized protein</fullName>
    </submittedName>
</protein>
<organism evidence="2">
    <name type="scientific">Kitasatospora kifunensis</name>
    <name type="common">Streptomyces kifunensis</name>
    <dbReference type="NCBI Taxonomy" id="58351"/>
    <lineage>
        <taxon>Bacteria</taxon>
        <taxon>Bacillati</taxon>
        <taxon>Actinomycetota</taxon>
        <taxon>Actinomycetes</taxon>
        <taxon>Kitasatosporales</taxon>
        <taxon>Streptomycetaceae</taxon>
        <taxon>Kitasatospora</taxon>
    </lineage>
</organism>
<accession>E5F139</accession>
<evidence type="ECO:0000313" key="2">
    <source>
        <dbReference type="EMBL" id="ADO32595.1"/>
    </source>
</evidence>
<name>E5F139_KITKI</name>
<feature type="region of interest" description="Disordered" evidence="1">
    <location>
        <begin position="44"/>
        <end position="126"/>
    </location>
</feature>
<feature type="compositionally biased region" description="Low complexity" evidence="1">
    <location>
        <begin position="86"/>
        <end position="126"/>
    </location>
</feature>